<evidence type="ECO:0000256" key="1">
    <source>
        <dbReference type="SAM" id="MobiDB-lite"/>
    </source>
</evidence>
<organism evidence="2">
    <name type="scientific">Skeletonema marinoi</name>
    <dbReference type="NCBI Taxonomy" id="267567"/>
    <lineage>
        <taxon>Eukaryota</taxon>
        <taxon>Sar</taxon>
        <taxon>Stramenopiles</taxon>
        <taxon>Ochrophyta</taxon>
        <taxon>Bacillariophyta</taxon>
        <taxon>Coscinodiscophyceae</taxon>
        <taxon>Thalassiosirophycidae</taxon>
        <taxon>Thalassiosirales</taxon>
        <taxon>Skeletonemataceae</taxon>
        <taxon>Skeletonema</taxon>
        <taxon>Skeletonema marinoi-dohrnii complex</taxon>
    </lineage>
</organism>
<dbReference type="EMBL" id="HBGZ01032395">
    <property type="protein sequence ID" value="CAD9630998.1"/>
    <property type="molecule type" value="Transcribed_RNA"/>
</dbReference>
<feature type="region of interest" description="Disordered" evidence="1">
    <location>
        <begin position="15"/>
        <end position="46"/>
    </location>
</feature>
<protein>
    <submittedName>
        <fullName evidence="2">Uncharacterized protein</fullName>
    </submittedName>
</protein>
<dbReference type="AlphaFoldDB" id="A0A7S2Q2Q2"/>
<reference evidence="2" key="1">
    <citation type="submission" date="2021-01" db="EMBL/GenBank/DDBJ databases">
        <authorList>
            <person name="Corre E."/>
            <person name="Pelletier E."/>
            <person name="Niang G."/>
            <person name="Scheremetjew M."/>
            <person name="Finn R."/>
            <person name="Kale V."/>
            <person name="Holt S."/>
            <person name="Cochrane G."/>
            <person name="Meng A."/>
            <person name="Brown T."/>
            <person name="Cohen L."/>
        </authorList>
    </citation>
    <scope>NUCLEOTIDE SEQUENCE</scope>
    <source>
        <strain evidence="2">SM1012Den-03</strain>
    </source>
</reference>
<proteinExistence type="predicted"/>
<sequence>MTIHLFHHKQICKEAAKPTVNDAPDPDPSNRTSITSSSDEDDDFPHAKETFFHTSRIKDSIAVQKHHGTNDCEVHEENPHLQDFMIPHHSVHVRRLDEEEEAAVTVTIAETAAEQPVNAAAAATTRRSCLRPETKTSYYNRPKTEKSKRRIHFGDVFVRDYEMILGDNPCVTYGPPVTLDWDYVEFNPLPVDEYEFHHPPRRTIREMGMNYYRRKELLTLAGHSEEELKMAKKEVKKCKSNRYMTRQLASYPVVKMQATIESALRKCRRLLKDDHWKTERHLFVQ</sequence>
<name>A0A7S2Q2Q2_9STRA</name>
<evidence type="ECO:0000313" key="2">
    <source>
        <dbReference type="EMBL" id="CAD9630998.1"/>
    </source>
</evidence>
<gene>
    <name evidence="2" type="ORF">SMAR0320_LOCUS23152</name>
</gene>
<accession>A0A7S2Q2Q2</accession>